<dbReference type="AlphaFoldDB" id="A0A4U5NYN1"/>
<comment type="caution">
    <text evidence="1">The sequence shown here is derived from an EMBL/GenBank/DDBJ whole genome shotgun (WGS) entry which is preliminary data.</text>
</comment>
<organism evidence="1 2">
    <name type="scientific">Steinernema carpocapsae</name>
    <name type="common">Entomopathogenic nematode</name>
    <dbReference type="NCBI Taxonomy" id="34508"/>
    <lineage>
        <taxon>Eukaryota</taxon>
        <taxon>Metazoa</taxon>
        <taxon>Ecdysozoa</taxon>
        <taxon>Nematoda</taxon>
        <taxon>Chromadorea</taxon>
        <taxon>Rhabditida</taxon>
        <taxon>Tylenchina</taxon>
        <taxon>Panagrolaimomorpha</taxon>
        <taxon>Strongyloidoidea</taxon>
        <taxon>Steinernematidae</taxon>
        <taxon>Steinernema</taxon>
    </lineage>
</organism>
<name>A0A4U5NYN1_STECR</name>
<reference evidence="1 2" key="2">
    <citation type="journal article" date="2019" name="G3 (Bethesda)">
        <title>Hybrid Assembly of the Genome of the Entomopathogenic Nematode Steinernema carpocapsae Identifies the X-Chromosome.</title>
        <authorList>
            <person name="Serra L."/>
            <person name="Macchietto M."/>
            <person name="Macias-Munoz A."/>
            <person name="McGill C.J."/>
            <person name="Rodriguez I.M."/>
            <person name="Rodriguez B."/>
            <person name="Murad R."/>
            <person name="Mortazavi A."/>
        </authorList>
    </citation>
    <scope>NUCLEOTIDE SEQUENCE [LARGE SCALE GENOMIC DNA]</scope>
    <source>
        <strain evidence="1 2">ALL</strain>
    </source>
</reference>
<dbReference type="Proteomes" id="UP000298663">
    <property type="component" value="Unassembled WGS sequence"/>
</dbReference>
<sequence length="104" mass="11554">MSDCEPEIIATVVVVDLGTDCNVETFLCAFSAHFMVAQKKSFRQTPPARRSQARRSGVISSSVARNYRSVSLTNNVKPTGHLNPRTLGMGLFCLSRRCLAKRFF</sequence>
<dbReference type="EMBL" id="AZBU02000003">
    <property type="protein sequence ID" value="TKR88423.1"/>
    <property type="molecule type" value="Genomic_DNA"/>
</dbReference>
<protein>
    <submittedName>
        <fullName evidence="1">Uncharacterized protein</fullName>
    </submittedName>
</protein>
<proteinExistence type="predicted"/>
<keyword evidence="2" id="KW-1185">Reference proteome</keyword>
<gene>
    <name evidence="1" type="ORF">L596_012675</name>
</gene>
<evidence type="ECO:0000313" key="1">
    <source>
        <dbReference type="EMBL" id="TKR88423.1"/>
    </source>
</evidence>
<reference evidence="1 2" key="1">
    <citation type="journal article" date="2015" name="Genome Biol.">
        <title>Comparative genomics of Steinernema reveals deeply conserved gene regulatory networks.</title>
        <authorList>
            <person name="Dillman A.R."/>
            <person name="Macchietto M."/>
            <person name="Porter C.F."/>
            <person name="Rogers A."/>
            <person name="Williams B."/>
            <person name="Antoshechkin I."/>
            <person name="Lee M.M."/>
            <person name="Goodwin Z."/>
            <person name="Lu X."/>
            <person name="Lewis E.E."/>
            <person name="Goodrich-Blair H."/>
            <person name="Stock S.P."/>
            <person name="Adams B.J."/>
            <person name="Sternberg P.W."/>
            <person name="Mortazavi A."/>
        </authorList>
    </citation>
    <scope>NUCLEOTIDE SEQUENCE [LARGE SCALE GENOMIC DNA]</scope>
    <source>
        <strain evidence="1 2">ALL</strain>
    </source>
</reference>
<accession>A0A4U5NYN1</accession>
<evidence type="ECO:0000313" key="2">
    <source>
        <dbReference type="Proteomes" id="UP000298663"/>
    </source>
</evidence>